<comment type="cofactor">
    <cofactor evidence="8">
        <name>FMN</name>
        <dbReference type="ChEBI" id="CHEBI:58210"/>
    </cofactor>
    <text evidence="8">Binds 1 FMN per subunit.</text>
</comment>
<dbReference type="GO" id="GO:0016491">
    <property type="term" value="F:oxidoreductase activity"/>
    <property type="evidence" value="ECO:0007669"/>
    <property type="project" value="UniProtKB-UniRule"/>
</dbReference>
<dbReference type="OrthoDB" id="9804207at2"/>
<dbReference type="EC" id="1.-.-.-" evidence="7"/>
<dbReference type="InterPro" id="IPR026021">
    <property type="entry name" value="YdjA-like"/>
</dbReference>
<dbReference type="PANTHER" id="PTHR43821:SF1">
    <property type="entry name" value="NAD(P)H NITROREDUCTASE YDJA-RELATED"/>
    <property type="match status" value="1"/>
</dbReference>
<dbReference type="PANTHER" id="PTHR43821">
    <property type="entry name" value="NAD(P)H NITROREDUCTASE YDJA-RELATED"/>
    <property type="match status" value="1"/>
</dbReference>
<keyword evidence="11" id="KW-1185">Reference proteome</keyword>
<feature type="binding site" evidence="8">
    <location>
        <position position="45"/>
    </location>
    <ligand>
        <name>FMN</name>
        <dbReference type="ChEBI" id="CHEBI:58210"/>
        <note>ligand shared between dimeric partners</note>
    </ligand>
</feature>
<feature type="binding site" description="in other chain" evidence="8">
    <location>
        <begin position="14"/>
        <end position="16"/>
    </location>
    <ligand>
        <name>FMN</name>
        <dbReference type="ChEBI" id="CHEBI:58210"/>
        <note>ligand shared between dimeric partners</note>
    </ligand>
</feature>
<dbReference type="Pfam" id="PF00881">
    <property type="entry name" value="Nitroreductase"/>
    <property type="match status" value="1"/>
</dbReference>
<dbReference type="InterPro" id="IPR000415">
    <property type="entry name" value="Nitroreductase-like"/>
</dbReference>
<evidence type="ECO:0000256" key="2">
    <source>
        <dbReference type="ARBA" id="ARBA00022630"/>
    </source>
</evidence>
<feature type="binding site" description="in other chain" evidence="8">
    <location>
        <begin position="137"/>
        <end position="139"/>
    </location>
    <ligand>
        <name>FMN</name>
        <dbReference type="ChEBI" id="CHEBI:58210"/>
        <note>ligand shared between dimeric partners</note>
    </ligand>
</feature>
<proteinExistence type="inferred from homology"/>
<evidence type="ECO:0000256" key="3">
    <source>
        <dbReference type="ARBA" id="ARBA00022643"/>
    </source>
</evidence>
<evidence type="ECO:0000313" key="11">
    <source>
        <dbReference type="Proteomes" id="UP000184292"/>
    </source>
</evidence>
<evidence type="ECO:0000259" key="9">
    <source>
        <dbReference type="Pfam" id="PF00881"/>
    </source>
</evidence>
<evidence type="ECO:0000256" key="8">
    <source>
        <dbReference type="PIRSR" id="PIRSR000232-1"/>
    </source>
</evidence>
<dbReference type="AlphaFoldDB" id="A0A1M6BY73"/>
<dbReference type="Proteomes" id="UP000184292">
    <property type="component" value="Unassembled WGS sequence"/>
</dbReference>
<dbReference type="EMBL" id="FQYO01000002">
    <property type="protein sequence ID" value="SHI53726.1"/>
    <property type="molecule type" value="Genomic_DNA"/>
</dbReference>
<evidence type="ECO:0000256" key="4">
    <source>
        <dbReference type="ARBA" id="ARBA00022857"/>
    </source>
</evidence>
<dbReference type="InterPro" id="IPR052530">
    <property type="entry name" value="NAD(P)H_nitroreductase"/>
</dbReference>
<reference evidence="10 11" key="1">
    <citation type="submission" date="2016-11" db="EMBL/GenBank/DDBJ databases">
        <authorList>
            <person name="Jaros S."/>
            <person name="Januszkiewicz K."/>
            <person name="Wedrychowicz H."/>
        </authorList>
    </citation>
    <scope>NUCLEOTIDE SEQUENCE [LARGE SCALE GENOMIC DNA]</scope>
    <source>
        <strain evidence="10 11">DSM 100565</strain>
    </source>
</reference>
<dbReference type="Gene3D" id="3.40.109.10">
    <property type="entry name" value="NADH Oxidase"/>
    <property type="match status" value="1"/>
</dbReference>
<comment type="similarity">
    <text evidence="1 7">Belongs to the nitroreductase family.</text>
</comment>
<keyword evidence="4 7" id="KW-0521">NADP</keyword>
<dbReference type="SUPFAM" id="SSF55469">
    <property type="entry name" value="FMN-dependent nitroreductase-like"/>
    <property type="match status" value="1"/>
</dbReference>
<dbReference type="InterPro" id="IPR029479">
    <property type="entry name" value="Nitroreductase"/>
</dbReference>
<evidence type="ECO:0000256" key="5">
    <source>
        <dbReference type="ARBA" id="ARBA00023002"/>
    </source>
</evidence>
<evidence type="ECO:0000256" key="6">
    <source>
        <dbReference type="ARBA" id="ARBA00023027"/>
    </source>
</evidence>
<dbReference type="RefSeq" id="WP_073326645.1">
    <property type="nucleotide sequence ID" value="NZ_FQYO01000002.1"/>
</dbReference>
<protein>
    <recommendedName>
        <fullName evidence="7">Putative NAD(P)H nitroreductase</fullName>
        <ecNumber evidence="7">1.-.-.-</ecNumber>
    </recommendedName>
</protein>
<evidence type="ECO:0000256" key="1">
    <source>
        <dbReference type="ARBA" id="ARBA00007118"/>
    </source>
</evidence>
<dbReference type="STRING" id="1447782.SAMN05444417_0910"/>
<keyword evidence="2 7" id="KW-0285">Flavoprotein</keyword>
<evidence type="ECO:0000256" key="7">
    <source>
        <dbReference type="PIRNR" id="PIRNR000232"/>
    </source>
</evidence>
<evidence type="ECO:0000313" key="10">
    <source>
        <dbReference type="EMBL" id="SHI53726.1"/>
    </source>
</evidence>
<keyword evidence="3 7" id="KW-0288">FMN</keyword>
<keyword evidence="6 7" id="KW-0520">NAD</keyword>
<name>A0A1M6BY73_9RHOB</name>
<keyword evidence="5 7" id="KW-0560">Oxidoreductase</keyword>
<gene>
    <name evidence="10" type="ORF">SAMN05444417_0910</name>
</gene>
<sequence length="190" mass="20002">MPRNDAALDFLLTRRSRPSKILSAPVPDRAALETILTAGLRVPDHKKLEPWRLVVLGPEARARLASGAGERGAALGIEQGKVEKVQSQYADSPLAVAVIAAPVESPDVPLDEQLYSAGAVCLSLVNAALAAGWGAQWLTGWAVHDADFAAEHLGCGPGERVAGVIHIGTESSAPPDRPRPDLSDKVTWLA</sequence>
<dbReference type="CDD" id="cd02135">
    <property type="entry name" value="YdjA-like"/>
    <property type="match status" value="1"/>
</dbReference>
<feature type="binding site" evidence="8">
    <location>
        <position position="41"/>
    </location>
    <ligand>
        <name>FMN</name>
        <dbReference type="ChEBI" id="CHEBI:58210"/>
        <note>ligand shared between dimeric partners</note>
    </ligand>
</feature>
<accession>A0A1M6BY73</accession>
<organism evidence="10 11">
    <name type="scientific">Wenxinia saemankumensis</name>
    <dbReference type="NCBI Taxonomy" id="1447782"/>
    <lineage>
        <taxon>Bacteria</taxon>
        <taxon>Pseudomonadati</taxon>
        <taxon>Pseudomonadota</taxon>
        <taxon>Alphaproteobacteria</taxon>
        <taxon>Rhodobacterales</taxon>
        <taxon>Roseobacteraceae</taxon>
        <taxon>Wenxinia</taxon>
    </lineage>
</organism>
<dbReference type="PIRSF" id="PIRSF000232">
    <property type="entry name" value="YdjA"/>
    <property type="match status" value="1"/>
</dbReference>
<feature type="domain" description="Nitroreductase" evidence="9">
    <location>
        <begin position="21"/>
        <end position="168"/>
    </location>
</feature>